<sequence length="177" mass="19891">MPPPIKVKLVPHDPRWAEAAAEETEDLAKALGSVLLRVHHVGSTAIPGIRAKPVLDLMPVVSSLAELDAKRSALEALGFSWWGEYGLPGRRYCTKDDPVTGDRLVQLHCYVEGSEEIERHVAFRDYMRAHADVAHAYDEEKARCQRLHPDDSHAYSDCKNDWIQRAQAEALARFPRS</sequence>
<dbReference type="InterPro" id="IPR007344">
    <property type="entry name" value="GrpB/CoaE"/>
</dbReference>
<dbReference type="PATRIC" id="fig|1391653.3.peg.3097"/>
<dbReference type="STRING" id="1391653.AKJ08_2974"/>
<reference evidence="1 2" key="1">
    <citation type="submission" date="2015-08" db="EMBL/GenBank/DDBJ databases">
        <authorList>
            <person name="Babu N.S."/>
            <person name="Beckwith C.J."/>
            <person name="Beseler K.G."/>
            <person name="Brison A."/>
            <person name="Carone J.V."/>
            <person name="Caskin T.P."/>
            <person name="Diamond M."/>
            <person name="Durham M.E."/>
            <person name="Foxe J.M."/>
            <person name="Go M."/>
            <person name="Henderson B.A."/>
            <person name="Jones I.B."/>
            <person name="McGettigan J.A."/>
            <person name="Micheletti S.J."/>
            <person name="Nasrallah M.E."/>
            <person name="Ortiz D."/>
            <person name="Piller C.R."/>
            <person name="Privatt S.R."/>
            <person name="Schneider S.L."/>
            <person name="Sharp S."/>
            <person name="Smith T.C."/>
            <person name="Stanton J.D."/>
            <person name="Ullery H.E."/>
            <person name="Wilson R.J."/>
            <person name="Serrano M.G."/>
            <person name="Buck G."/>
            <person name="Lee V."/>
            <person name="Wang Y."/>
            <person name="Carvalho R."/>
            <person name="Voegtly L."/>
            <person name="Shi R."/>
            <person name="Duckworth R."/>
            <person name="Johnson A."/>
            <person name="Loviza R."/>
            <person name="Walstead R."/>
            <person name="Shah Z."/>
            <person name="Kiflezghi M."/>
            <person name="Wade K."/>
            <person name="Ball S.L."/>
            <person name="Bradley K.W."/>
            <person name="Asai D.J."/>
            <person name="Bowman C.A."/>
            <person name="Russell D.A."/>
            <person name="Pope W.H."/>
            <person name="Jacobs-Sera D."/>
            <person name="Hendrix R.W."/>
            <person name="Hatfull G.F."/>
        </authorList>
    </citation>
    <scope>NUCLEOTIDE SEQUENCE [LARGE SCALE GENOMIC DNA]</scope>
    <source>
        <strain evidence="1 2">DSM 27710</strain>
    </source>
</reference>
<dbReference type="OrthoDB" id="9799092at2"/>
<keyword evidence="2" id="KW-1185">Reference proteome</keyword>
<proteinExistence type="predicted"/>
<dbReference type="Pfam" id="PF04229">
    <property type="entry name" value="GrpB"/>
    <property type="match status" value="1"/>
</dbReference>
<dbReference type="PANTHER" id="PTHR34822">
    <property type="entry name" value="GRPB DOMAIN PROTEIN (AFU_ORTHOLOGUE AFUA_1G01530)"/>
    <property type="match status" value="1"/>
</dbReference>
<dbReference type="PANTHER" id="PTHR34822:SF1">
    <property type="entry name" value="GRPB FAMILY PROTEIN"/>
    <property type="match status" value="1"/>
</dbReference>
<dbReference type="SUPFAM" id="SSF81301">
    <property type="entry name" value="Nucleotidyltransferase"/>
    <property type="match status" value="1"/>
</dbReference>
<dbReference type="EMBL" id="CP012332">
    <property type="protein sequence ID" value="AKU92587.1"/>
    <property type="molecule type" value="Genomic_DNA"/>
</dbReference>
<protein>
    <recommendedName>
        <fullName evidence="3">Glutamate-rich protein grpB</fullName>
    </recommendedName>
</protein>
<dbReference type="AlphaFoldDB" id="A0A0K1PGF2"/>
<evidence type="ECO:0000313" key="2">
    <source>
        <dbReference type="Proteomes" id="UP000055590"/>
    </source>
</evidence>
<dbReference type="Gene3D" id="3.30.460.10">
    <property type="entry name" value="Beta Polymerase, domain 2"/>
    <property type="match status" value="1"/>
</dbReference>
<name>A0A0K1PGF2_9BACT</name>
<gene>
    <name evidence="1" type="ORF">AKJ08_2974</name>
</gene>
<dbReference type="Proteomes" id="UP000055590">
    <property type="component" value="Chromosome"/>
</dbReference>
<dbReference type="KEGG" id="vin:AKJ08_2974"/>
<evidence type="ECO:0008006" key="3">
    <source>
        <dbReference type="Google" id="ProtNLM"/>
    </source>
</evidence>
<dbReference type="RefSeq" id="WP_050726735.1">
    <property type="nucleotide sequence ID" value="NZ_CP012332.1"/>
</dbReference>
<dbReference type="InterPro" id="IPR043519">
    <property type="entry name" value="NT_sf"/>
</dbReference>
<evidence type="ECO:0000313" key="1">
    <source>
        <dbReference type="EMBL" id="AKU92587.1"/>
    </source>
</evidence>
<accession>A0A0K1PGF2</accession>
<organism evidence="1 2">
    <name type="scientific">Vulgatibacter incomptus</name>
    <dbReference type="NCBI Taxonomy" id="1391653"/>
    <lineage>
        <taxon>Bacteria</taxon>
        <taxon>Pseudomonadati</taxon>
        <taxon>Myxococcota</taxon>
        <taxon>Myxococcia</taxon>
        <taxon>Myxococcales</taxon>
        <taxon>Cystobacterineae</taxon>
        <taxon>Vulgatibacteraceae</taxon>
        <taxon>Vulgatibacter</taxon>
    </lineage>
</organism>